<name>A0A839DZM0_9PSEU</name>
<evidence type="ECO:0000313" key="2">
    <source>
        <dbReference type="EMBL" id="MBA8826139.1"/>
    </source>
</evidence>
<dbReference type="RefSeq" id="WP_182545412.1">
    <property type="nucleotide sequence ID" value="NZ_JACGWZ010000005.1"/>
</dbReference>
<comment type="caution">
    <text evidence="2">The sequence shown here is derived from an EMBL/GenBank/DDBJ whole genome shotgun (WGS) entry which is preliminary data.</text>
</comment>
<protein>
    <submittedName>
        <fullName evidence="2">Uncharacterized protein</fullName>
    </submittedName>
</protein>
<dbReference type="Proteomes" id="UP000569329">
    <property type="component" value="Unassembled WGS sequence"/>
</dbReference>
<gene>
    <name evidence="2" type="ORF">FHX42_003515</name>
</gene>
<keyword evidence="3" id="KW-1185">Reference proteome</keyword>
<sequence>MRRPAPGKPGWLNLGSESVNGSTGGGTIVERASEEELRGRTSSGLVEVVTEFVDQ</sequence>
<dbReference type="AlphaFoldDB" id="A0A839DZM0"/>
<reference evidence="2 3" key="1">
    <citation type="submission" date="2020-07" db="EMBL/GenBank/DDBJ databases">
        <title>Sequencing the genomes of 1000 actinobacteria strains.</title>
        <authorList>
            <person name="Klenk H.-P."/>
        </authorList>
    </citation>
    <scope>NUCLEOTIDE SEQUENCE [LARGE SCALE GENOMIC DNA]</scope>
    <source>
        <strain evidence="2 3">DSM 45975</strain>
    </source>
</reference>
<evidence type="ECO:0000256" key="1">
    <source>
        <dbReference type="SAM" id="MobiDB-lite"/>
    </source>
</evidence>
<feature type="region of interest" description="Disordered" evidence="1">
    <location>
        <begin position="1"/>
        <end position="26"/>
    </location>
</feature>
<accession>A0A839DZM0</accession>
<dbReference type="EMBL" id="JACGWZ010000005">
    <property type="protein sequence ID" value="MBA8826139.1"/>
    <property type="molecule type" value="Genomic_DNA"/>
</dbReference>
<proteinExistence type="predicted"/>
<organism evidence="2 3">
    <name type="scientific">Halosaccharopolyspora lacisalsi</name>
    <dbReference type="NCBI Taxonomy" id="1000566"/>
    <lineage>
        <taxon>Bacteria</taxon>
        <taxon>Bacillati</taxon>
        <taxon>Actinomycetota</taxon>
        <taxon>Actinomycetes</taxon>
        <taxon>Pseudonocardiales</taxon>
        <taxon>Pseudonocardiaceae</taxon>
        <taxon>Halosaccharopolyspora</taxon>
    </lineage>
</organism>
<evidence type="ECO:0000313" key="3">
    <source>
        <dbReference type="Proteomes" id="UP000569329"/>
    </source>
</evidence>